<evidence type="ECO:0000256" key="1">
    <source>
        <dbReference type="SAM" id="MobiDB-lite"/>
    </source>
</evidence>
<accession>A0AA38UJ46</accession>
<organism evidence="2 3">
    <name type="scientific">Lentinula raphanica</name>
    <dbReference type="NCBI Taxonomy" id="153919"/>
    <lineage>
        <taxon>Eukaryota</taxon>
        <taxon>Fungi</taxon>
        <taxon>Dikarya</taxon>
        <taxon>Basidiomycota</taxon>
        <taxon>Agaricomycotina</taxon>
        <taxon>Agaricomycetes</taxon>
        <taxon>Agaricomycetidae</taxon>
        <taxon>Agaricales</taxon>
        <taxon>Marasmiineae</taxon>
        <taxon>Omphalotaceae</taxon>
        <taxon>Lentinula</taxon>
    </lineage>
</organism>
<protein>
    <submittedName>
        <fullName evidence="2">Uncharacterized protein</fullName>
    </submittedName>
</protein>
<dbReference type="AlphaFoldDB" id="A0AA38UJ46"/>
<dbReference type="EMBL" id="MU805982">
    <property type="protein sequence ID" value="KAJ3843195.1"/>
    <property type="molecule type" value="Genomic_DNA"/>
</dbReference>
<gene>
    <name evidence="2" type="ORF">F5878DRAFT_656924</name>
</gene>
<reference evidence="2" key="1">
    <citation type="submission" date="2022-08" db="EMBL/GenBank/DDBJ databases">
        <authorList>
            <consortium name="DOE Joint Genome Institute"/>
            <person name="Min B."/>
            <person name="Riley R."/>
            <person name="Sierra-Patev S."/>
            <person name="Naranjo-Ortiz M."/>
            <person name="Looney B."/>
            <person name="Konkel Z."/>
            <person name="Slot J.C."/>
            <person name="Sakamoto Y."/>
            <person name="Steenwyk J.L."/>
            <person name="Rokas A."/>
            <person name="Carro J."/>
            <person name="Camarero S."/>
            <person name="Ferreira P."/>
            <person name="Molpeceres G."/>
            <person name="Ruiz-Duenas F.J."/>
            <person name="Serrano A."/>
            <person name="Henrissat B."/>
            <person name="Drula E."/>
            <person name="Hughes K.W."/>
            <person name="Mata J.L."/>
            <person name="Ishikawa N.K."/>
            <person name="Vargas-Isla R."/>
            <person name="Ushijima S."/>
            <person name="Smith C.A."/>
            <person name="Ahrendt S."/>
            <person name="Andreopoulos W."/>
            <person name="He G."/>
            <person name="Labutti K."/>
            <person name="Lipzen A."/>
            <person name="Ng V."/>
            <person name="Sandor L."/>
            <person name="Barry K."/>
            <person name="Martinez A.T."/>
            <person name="Xiao Y."/>
            <person name="Gibbons J.G."/>
            <person name="Terashima K."/>
            <person name="Hibbett D.S."/>
            <person name="Grigoriev I.V."/>
        </authorList>
    </citation>
    <scope>NUCLEOTIDE SEQUENCE</scope>
    <source>
        <strain evidence="2">TFB9207</strain>
    </source>
</reference>
<comment type="caution">
    <text evidence="2">The sequence shown here is derived from an EMBL/GenBank/DDBJ whole genome shotgun (WGS) entry which is preliminary data.</text>
</comment>
<evidence type="ECO:0000313" key="2">
    <source>
        <dbReference type="EMBL" id="KAJ3843195.1"/>
    </source>
</evidence>
<feature type="region of interest" description="Disordered" evidence="1">
    <location>
        <begin position="31"/>
        <end position="52"/>
    </location>
</feature>
<evidence type="ECO:0000313" key="3">
    <source>
        <dbReference type="Proteomes" id="UP001163846"/>
    </source>
</evidence>
<sequence length="213" mass="23232">MRPDTPTLPQLSISDAQLHLLECHRGSVALSDQTQHPLEPSVTAESSTTGPLRVIPEPRSNEVGGNLEKAAWQRNRRLTLVNLSDLADLRKEGSTEKAGMPSFPLPLAAAVFYSHPIGPIPSLRLLSPLADAMTIPNPFPSTKLIVEKWWIDIAGAGRVTKREAEAKGGTEYTAGQPTPIITLNASRVHRLHPFITSLPSSPRVLHPIDIRNF</sequence>
<keyword evidence="3" id="KW-1185">Reference proteome</keyword>
<dbReference type="Proteomes" id="UP001163846">
    <property type="component" value="Unassembled WGS sequence"/>
</dbReference>
<name>A0AA38UJ46_9AGAR</name>
<proteinExistence type="predicted"/>